<gene>
    <name evidence="2" type="ORF">GLAREA_12725</name>
</gene>
<evidence type="ECO:0000313" key="2">
    <source>
        <dbReference type="EMBL" id="EPE31422.1"/>
    </source>
</evidence>
<dbReference type="OMA" id="PEWIIAP"/>
<dbReference type="eggNOG" id="ENOG502SPT4">
    <property type="taxonomic scope" value="Eukaryota"/>
</dbReference>
<dbReference type="EMBL" id="KE145362">
    <property type="protein sequence ID" value="EPE31422.1"/>
    <property type="molecule type" value="Genomic_DNA"/>
</dbReference>
<accession>S3CYT4</accession>
<dbReference type="OrthoDB" id="371463at2759"/>
<feature type="region of interest" description="Disordered" evidence="1">
    <location>
        <begin position="60"/>
        <end position="145"/>
    </location>
</feature>
<reference evidence="2 3" key="1">
    <citation type="journal article" date="2013" name="BMC Genomics">
        <title>Genomics-driven discovery of the pneumocandin biosynthetic gene cluster in the fungus Glarea lozoyensis.</title>
        <authorList>
            <person name="Chen L."/>
            <person name="Yue Q."/>
            <person name="Zhang X."/>
            <person name="Xiang M."/>
            <person name="Wang C."/>
            <person name="Li S."/>
            <person name="Che Y."/>
            <person name="Ortiz-Lopez F.J."/>
            <person name="Bills G.F."/>
            <person name="Liu X."/>
            <person name="An Z."/>
        </authorList>
    </citation>
    <scope>NUCLEOTIDE SEQUENCE [LARGE SCALE GENOMIC DNA]</scope>
    <source>
        <strain evidence="3">ATCC 20868 / MF5171</strain>
    </source>
</reference>
<dbReference type="KEGG" id="glz:GLAREA_12725"/>
<organism evidence="2 3">
    <name type="scientific">Glarea lozoyensis (strain ATCC 20868 / MF5171)</name>
    <dbReference type="NCBI Taxonomy" id="1116229"/>
    <lineage>
        <taxon>Eukaryota</taxon>
        <taxon>Fungi</taxon>
        <taxon>Dikarya</taxon>
        <taxon>Ascomycota</taxon>
        <taxon>Pezizomycotina</taxon>
        <taxon>Leotiomycetes</taxon>
        <taxon>Helotiales</taxon>
        <taxon>Helotiaceae</taxon>
        <taxon>Glarea</taxon>
    </lineage>
</organism>
<dbReference type="GeneID" id="19471765"/>
<dbReference type="Proteomes" id="UP000016922">
    <property type="component" value="Unassembled WGS sequence"/>
</dbReference>
<dbReference type="HOGENOM" id="CLU_052060_0_1_1"/>
<evidence type="ECO:0000256" key="1">
    <source>
        <dbReference type="SAM" id="MobiDB-lite"/>
    </source>
</evidence>
<dbReference type="RefSeq" id="XP_008081697.1">
    <property type="nucleotide sequence ID" value="XM_008083506.1"/>
</dbReference>
<sequence>MPTYLVHGFRWDRIQIRVHVIRHDVEDAATEWIMGPSTSVALLNSFYTLFDFLPPSSPPLVTRPVSQSPARSVESETAKSPNRLSKKNTKSRQSMKAGLSLKKGKPADINTTAAKDGPNGRQNTPPSRSYGTSPTSSSANTTTPAAEAPFNSWSVVKILEQYDPEDLTSASQPYAYLSDYILPVTLGISIAEEINKYEAVQRAEEIAIADPAEGVSERETRRRSRRLGWFEKLRDEVGKGAEIGWFVVVCGDEERDFGNLEESASEDGEVPTETVKSPRSAGLRGFFGRREKKVVTAE</sequence>
<feature type="region of interest" description="Disordered" evidence="1">
    <location>
        <begin position="258"/>
        <end position="281"/>
    </location>
</feature>
<evidence type="ECO:0000313" key="3">
    <source>
        <dbReference type="Proteomes" id="UP000016922"/>
    </source>
</evidence>
<name>S3CYT4_GLAL2</name>
<dbReference type="AlphaFoldDB" id="S3CYT4"/>
<keyword evidence="3" id="KW-1185">Reference proteome</keyword>
<proteinExistence type="predicted"/>
<feature type="compositionally biased region" description="Low complexity" evidence="1">
    <location>
        <begin position="124"/>
        <end position="145"/>
    </location>
</feature>
<protein>
    <submittedName>
        <fullName evidence="2">Uncharacterized protein</fullName>
    </submittedName>
</protein>